<dbReference type="EMBL" id="BNCK01000015">
    <property type="protein sequence ID" value="GHG07576.1"/>
    <property type="molecule type" value="Genomic_DNA"/>
</dbReference>
<dbReference type="InterPro" id="IPR011009">
    <property type="entry name" value="Kinase-like_dom_sf"/>
</dbReference>
<dbReference type="RefSeq" id="WP_189774771.1">
    <property type="nucleotide sequence ID" value="NZ_BNCK01000015.1"/>
</dbReference>
<sequence length="290" mass="33320">MWNVIAEAITQATDAPFSIDATSSITGGDINQSYLVEGCSKRYFVKINQASRLDNFEAEAYSLNALHLAEQIKVPEVIAVGKTAEHSFLVLEYLELKQPTDKQWHTLGQQLAWLHKTTSHGQFGWQHDNVIGSTVQPNRWSSNWRQFFSQQRIAWQLQLLSEKSIILGDIDYITQVCHDLLTHHQVSPCLVHGDLWQGNVGFYHKQPVIFDPASYYGDREVDIAMTELFGRFPLAFYQGYQKVLPLPERYETRKHVYNFYHVLNHANLFGGVYIDQAKACLQRILSFETP</sequence>
<comment type="similarity">
    <text evidence="1 2">Belongs to the fructosamine kinase family.</text>
</comment>
<gene>
    <name evidence="3" type="ORF">GCM10017161_41570</name>
</gene>
<accession>A0A919BR43</accession>
<evidence type="ECO:0000313" key="4">
    <source>
        <dbReference type="Proteomes" id="UP000623842"/>
    </source>
</evidence>
<name>A0A919BR43_9GAMM</name>
<dbReference type="SUPFAM" id="SSF56112">
    <property type="entry name" value="Protein kinase-like (PK-like)"/>
    <property type="match status" value="1"/>
</dbReference>
<evidence type="ECO:0000313" key="3">
    <source>
        <dbReference type="EMBL" id="GHG07576.1"/>
    </source>
</evidence>
<dbReference type="Gene3D" id="3.30.200.20">
    <property type="entry name" value="Phosphorylase Kinase, domain 1"/>
    <property type="match status" value="1"/>
</dbReference>
<evidence type="ECO:0008006" key="5">
    <source>
        <dbReference type="Google" id="ProtNLM"/>
    </source>
</evidence>
<dbReference type="GO" id="GO:0016301">
    <property type="term" value="F:kinase activity"/>
    <property type="evidence" value="ECO:0007669"/>
    <property type="project" value="UniProtKB-UniRule"/>
</dbReference>
<dbReference type="PANTHER" id="PTHR12149">
    <property type="entry name" value="FRUCTOSAMINE 3 KINASE-RELATED PROTEIN"/>
    <property type="match status" value="1"/>
</dbReference>
<dbReference type="Pfam" id="PF03881">
    <property type="entry name" value="Fructosamin_kin"/>
    <property type="match status" value="1"/>
</dbReference>
<dbReference type="PIRSF" id="PIRSF006221">
    <property type="entry name" value="Ketosamine-3-kinase"/>
    <property type="match status" value="1"/>
</dbReference>
<evidence type="ECO:0000256" key="1">
    <source>
        <dbReference type="ARBA" id="ARBA00009460"/>
    </source>
</evidence>
<dbReference type="Proteomes" id="UP000623842">
    <property type="component" value="Unassembled WGS sequence"/>
</dbReference>
<keyword evidence="2" id="KW-0808">Transferase</keyword>
<reference evidence="3" key="2">
    <citation type="submission" date="2020-09" db="EMBL/GenBank/DDBJ databases">
        <authorList>
            <person name="Sun Q."/>
            <person name="Kim S."/>
        </authorList>
    </citation>
    <scope>NUCLEOTIDE SEQUENCE</scope>
    <source>
        <strain evidence="3">KCTC 42731</strain>
    </source>
</reference>
<dbReference type="AlphaFoldDB" id="A0A919BR43"/>
<dbReference type="Gene3D" id="3.90.1200.10">
    <property type="match status" value="1"/>
</dbReference>
<protein>
    <recommendedName>
        <fullName evidence="5">Fructosamine kinase family protein</fullName>
    </recommendedName>
</protein>
<dbReference type="InterPro" id="IPR016477">
    <property type="entry name" value="Fructo-/Ketosamine-3-kinase"/>
</dbReference>
<keyword evidence="4" id="KW-1185">Reference proteome</keyword>
<organism evidence="3 4">
    <name type="scientific">Thalassotalea marina</name>
    <dbReference type="NCBI Taxonomy" id="1673741"/>
    <lineage>
        <taxon>Bacteria</taxon>
        <taxon>Pseudomonadati</taxon>
        <taxon>Pseudomonadota</taxon>
        <taxon>Gammaproteobacteria</taxon>
        <taxon>Alteromonadales</taxon>
        <taxon>Colwelliaceae</taxon>
        <taxon>Thalassotalea</taxon>
    </lineage>
</organism>
<reference evidence="3" key="1">
    <citation type="journal article" date="2014" name="Int. J. Syst. Evol. Microbiol.">
        <title>Complete genome sequence of Corynebacterium casei LMG S-19264T (=DSM 44701T), isolated from a smear-ripened cheese.</title>
        <authorList>
            <consortium name="US DOE Joint Genome Institute (JGI-PGF)"/>
            <person name="Walter F."/>
            <person name="Albersmeier A."/>
            <person name="Kalinowski J."/>
            <person name="Ruckert C."/>
        </authorList>
    </citation>
    <scope>NUCLEOTIDE SEQUENCE</scope>
    <source>
        <strain evidence="3">KCTC 42731</strain>
    </source>
</reference>
<keyword evidence="2" id="KW-0418">Kinase</keyword>
<comment type="caution">
    <text evidence="3">The sequence shown here is derived from an EMBL/GenBank/DDBJ whole genome shotgun (WGS) entry which is preliminary data.</text>
</comment>
<evidence type="ECO:0000256" key="2">
    <source>
        <dbReference type="PIRNR" id="PIRNR006221"/>
    </source>
</evidence>
<dbReference type="PANTHER" id="PTHR12149:SF8">
    <property type="entry name" value="PROTEIN-RIBULOSAMINE 3-KINASE"/>
    <property type="match status" value="1"/>
</dbReference>
<proteinExistence type="inferred from homology"/>